<evidence type="ECO:0000256" key="2">
    <source>
        <dbReference type="ARBA" id="ARBA00022475"/>
    </source>
</evidence>
<evidence type="ECO:0000256" key="4">
    <source>
        <dbReference type="ARBA" id="ARBA00022989"/>
    </source>
</evidence>
<dbReference type="Pfam" id="PF12704">
    <property type="entry name" value="MacB_PCD"/>
    <property type="match status" value="1"/>
</dbReference>
<dbReference type="EMBL" id="CP154795">
    <property type="protein sequence ID" value="XAN06200.1"/>
    <property type="molecule type" value="Genomic_DNA"/>
</dbReference>
<evidence type="ECO:0000259" key="8">
    <source>
        <dbReference type="Pfam" id="PF02687"/>
    </source>
</evidence>
<keyword evidence="5 7" id="KW-0472">Membrane</keyword>
<keyword evidence="11" id="KW-1185">Reference proteome</keyword>
<dbReference type="Proteomes" id="UP001442841">
    <property type="component" value="Chromosome"/>
</dbReference>
<feature type="domain" description="ABC3 transporter permease C-terminal" evidence="8">
    <location>
        <begin position="285"/>
        <end position="397"/>
    </location>
</feature>
<gene>
    <name evidence="10" type="ORF">AADG42_02380</name>
</gene>
<comment type="subcellular location">
    <subcellularLocation>
        <location evidence="1">Cell membrane</location>
        <topology evidence="1">Multi-pass membrane protein</topology>
    </subcellularLocation>
</comment>
<sequence>MNIAESLRMALSSVLAHKLRSILTMLGIIIGVGSIITIVAIGQMGEQQLKNSISGGNKALVQIDYGPPGSGMSMGMASVGPPPQIRPIDVERIEQLPYVRSFIEQRFGSADINAGTKKAEGINVRAGDLEVFEIANLRLVAGRQISQADVDRAAQVIVLGRDTATELFGSPEQAIGQLVDLNGPPARVIGVVEEQSSFGFTFQECYVPLSAWETLFPGSPPYSTYAVAATDVEHVTEAGRNATDYLNEALVTNPDEARFKPIDMQQIEDEISSVTRIMTGIIGGIAAISLLVGGIGVMNIMLVSVAERTREIGVRKALGATRGQILLQFLIEAMVLTSLGGIIGILFAYGLTGLVAAVLGYEFVLSIPVTVAAVLFSMLVGVVFGLLPANQAAKLSPIEALRYE</sequence>
<dbReference type="InterPro" id="IPR050250">
    <property type="entry name" value="Macrolide_Exporter_MacB"/>
</dbReference>
<comment type="similarity">
    <text evidence="6">Belongs to the ABC-4 integral membrane protein family.</text>
</comment>
<accession>A0ABZ3FM25</accession>
<name>A0ABZ3FM25_9ACTN</name>
<protein>
    <submittedName>
        <fullName evidence="10">ABC transporter permease</fullName>
    </submittedName>
</protein>
<keyword evidence="4 7" id="KW-1133">Transmembrane helix</keyword>
<dbReference type="InterPro" id="IPR025857">
    <property type="entry name" value="MacB_PCD"/>
</dbReference>
<organism evidence="10 11">
    <name type="scientific">Ammonicoccus fulvus</name>
    <dbReference type="NCBI Taxonomy" id="3138240"/>
    <lineage>
        <taxon>Bacteria</taxon>
        <taxon>Bacillati</taxon>
        <taxon>Actinomycetota</taxon>
        <taxon>Actinomycetes</taxon>
        <taxon>Propionibacteriales</taxon>
        <taxon>Propionibacteriaceae</taxon>
        <taxon>Ammonicoccus</taxon>
    </lineage>
</organism>
<feature type="transmembrane region" description="Helical" evidence="7">
    <location>
        <begin position="21"/>
        <end position="42"/>
    </location>
</feature>
<evidence type="ECO:0000313" key="10">
    <source>
        <dbReference type="EMBL" id="XAN06200.1"/>
    </source>
</evidence>
<evidence type="ECO:0000259" key="9">
    <source>
        <dbReference type="Pfam" id="PF12704"/>
    </source>
</evidence>
<feature type="transmembrane region" description="Helical" evidence="7">
    <location>
        <begin position="281"/>
        <end position="305"/>
    </location>
</feature>
<feature type="transmembrane region" description="Helical" evidence="7">
    <location>
        <begin position="325"/>
        <end position="351"/>
    </location>
</feature>
<feature type="transmembrane region" description="Helical" evidence="7">
    <location>
        <begin position="363"/>
        <end position="387"/>
    </location>
</feature>
<evidence type="ECO:0000313" key="11">
    <source>
        <dbReference type="Proteomes" id="UP001442841"/>
    </source>
</evidence>
<feature type="domain" description="MacB-like periplasmic core" evidence="9">
    <location>
        <begin position="21"/>
        <end position="242"/>
    </location>
</feature>
<dbReference type="InterPro" id="IPR003838">
    <property type="entry name" value="ABC3_permease_C"/>
</dbReference>
<reference evidence="10 11" key="1">
    <citation type="submission" date="2024-04" db="EMBL/GenBank/DDBJ databases">
        <title>Isolation of an actinomycete strain from pig manure.</title>
        <authorList>
            <person name="Gong T."/>
            <person name="Yu Z."/>
            <person name="An M."/>
            <person name="Wei C."/>
            <person name="Yang W."/>
            <person name="Liu L."/>
        </authorList>
    </citation>
    <scope>NUCLEOTIDE SEQUENCE [LARGE SCALE GENOMIC DNA]</scope>
    <source>
        <strain evidence="10 11">ZF39</strain>
    </source>
</reference>
<dbReference type="Pfam" id="PF02687">
    <property type="entry name" value="FtsX"/>
    <property type="match status" value="1"/>
</dbReference>
<proteinExistence type="inferred from homology"/>
<evidence type="ECO:0000256" key="3">
    <source>
        <dbReference type="ARBA" id="ARBA00022692"/>
    </source>
</evidence>
<evidence type="ECO:0000256" key="1">
    <source>
        <dbReference type="ARBA" id="ARBA00004651"/>
    </source>
</evidence>
<dbReference type="PANTHER" id="PTHR30572">
    <property type="entry name" value="MEMBRANE COMPONENT OF TRANSPORTER-RELATED"/>
    <property type="match status" value="1"/>
</dbReference>
<evidence type="ECO:0000256" key="6">
    <source>
        <dbReference type="ARBA" id="ARBA00038076"/>
    </source>
</evidence>
<dbReference type="RefSeq" id="WP_425307632.1">
    <property type="nucleotide sequence ID" value="NZ_CP154795.1"/>
</dbReference>
<evidence type="ECO:0000256" key="5">
    <source>
        <dbReference type="ARBA" id="ARBA00023136"/>
    </source>
</evidence>
<keyword evidence="3 7" id="KW-0812">Transmembrane</keyword>
<evidence type="ECO:0000256" key="7">
    <source>
        <dbReference type="SAM" id="Phobius"/>
    </source>
</evidence>
<keyword evidence="2" id="KW-1003">Cell membrane</keyword>
<dbReference type="PANTHER" id="PTHR30572:SF4">
    <property type="entry name" value="ABC TRANSPORTER PERMEASE YTRF"/>
    <property type="match status" value="1"/>
</dbReference>